<keyword evidence="3" id="KW-0808">Transferase</keyword>
<name>A0A813CEI4_9DINO</name>
<dbReference type="GO" id="GO:0003899">
    <property type="term" value="F:DNA-directed RNA polymerase activity"/>
    <property type="evidence" value="ECO:0007669"/>
    <property type="project" value="UniProtKB-EC"/>
</dbReference>
<dbReference type="GO" id="GO:0000428">
    <property type="term" value="C:DNA-directed RNA polymerase complex"/>
    <property type="evidence" value="ECO:0007669"/>
    <property type="project" value="UniProtKB-KW"/>
</dbReference>
<dbReference type="SUPFAM" id="SSF64484">
    <property type="entry name" value="beta and beta-prime subunits of DNA dependent RNA-polymerase"/>
    <property type="match status" value="1"/>
</dbReference>
<reference evidence="8" key="1">
    <citation type="submission" date="2021-02" db="EMBL/GenBank/DDBJ databases">
        <authorList>
            <person name="Dougan E. K."/>
            <person name="Rhodes N."/>
            <person name="Thang M."/>
            <person name="Chan C."/>
        </authorList>
    </citation>
    <scope>NUCLEOTIDE SEQUENCE</scope>
</reference>
<keyword evidence="2" id="KW-0240">DNA-directed RNA polymerase</keyword>
<comment type="caution">
    <text evidence="8">The sequence shown here is derived from an EMBL/GenBank/DDBJ whole genome shotgun (WGS) entry which is preliminary data.</text>
</comment>
<protein>
    <recommendedName>
        <fullName evidence="1">DNA-directed RNA polymerase</fullName>
        <ecNumber evidence="1">2.7.7.6</ecNumber>
    </recommendedName>
</protein>
<feature type="domain" description="RNA polymerase Rpb1" evidence="7">
    <location>
        <begin position="5"/>
        <end position="141"/>
    </location>
</feature>
<feature type="region of interest" description="Disordered" evidence="6">
    <location>
        <begin position="129"/>
        <end position="148"/>
    </location>
</feature>
<gene>
    <name evidence="8" type="primary">RPII</name>
    <name evidence="8" type="ORF">SNEC2469_LOCUS34933</name>
</gene>
<sequence length="148" mass="16690">MKQISRKKRLQAVMLCCRARRTCSVKQEEEAPTDEVPDGDASKFRGGCGYLQPRYYVEATVMMVAFPDIDGQEDKAQDRKRAMSADETLTIFKRISDADVKRMGFDPASGHHPKSLILTHLAIPPPHVRPTISFGAQRSEDSSRPQLW</sequence>
<dbReference type="GO" id="GO:0006351">
    <property type="term" value="P:DNA-templated transcription"/>
    <property type="evidence" value="ECO:0007669"/>
    <property type="project" value="InterPro"/>
</dbReference>
<feature type="compositionally biased region" description="Basic and acidic residues" evidence="6">
    <location>
        <begin position="138"/>
        <end position="148"/>
    </location>
</feature>
<dbReference type="Proteomes" id="UP000601435">
    <property type="component" value="Unassembled WGS sequence"/>
</dbReference>
<dbReference type="Pfam" id="PF04997">
    <property type="entry name" value="RNA_pol_Rpb1_1"/>
    <property type="match status" value="1"/>
</dbReference>
<accession>A0A813CEI4</accession>
<evidence type="ECO:0000256" key="5">
    <source>
        <dbReference type="ARBA" id="ARBA00023163"/>
    </source>
</evidence>
<keyword evidence="9" id="KW-1185">Reference proteome</keyword>
<proteinExistence type="predicted"/>
<organism evidence="8 9">
    <name type="scientific">Symbiodinium necroappetens</name>
    <dbReference type="NCBI Taxonomy" id="1628268"/>
    <lineage>
        <taxon>Eukaryota</taxon>
        <taxon>Sar</taxon>
        <taxon>Alveolata</taxon>
        <taxon>Dinophyceae</taxon>
        <taxon>Suessiales</taxon>
        <taxon>Symbiodiniaceae</taxon>
        <taxon>Symbiodinium</taxon>
    </lineage>
</organism>
<dbReference type="InterPro" id="IPR007080">
    <property type="entry name" value="RNA_pol_Rpb1_1"/>
</dbReference>
<evidence type="ECO:0000256" key="2">
    <source>
        <dbReference type="ARBA" id="ARBA00022478"/>
    </source>
</evidence>
<dbReference type="EMBL" id="CAJNJA010098796">
    <property type="protein sequence ID" value="CAE7943151.1"/>
    <property type="molecule type" value="Genomic_DNA"/>
</dbReference>
<dbReference type="OrthoDB" id="270392at2759"/>
<dbReference type="GO" id="GO:0003677">
    <property type="term" value="F:DNA binding"/>
    <property type="evidence" value="ECO:0007669"/>
    <property type="project" value="InterPro"/>
</dbReference>
<evidence type="ECO:0000313" key="9">
    <source>
        <dbReference type="Proteomes" id="UP000601435"/>
    </source>
</evidence>
<keyword evidence="4" id="KW-0548">Nucleotidyltransferase</keyword>
<evidence type="ECO:0000256" key="3">
    <source>
        <dbReference type="ARBA" id="ARBA00022679"/>
    </source>
</evidence>
<evidence type="ECO:0000259" key="7">
    <source>
        <dbReference type="Pfam" id="PF04997"/>
    </source>
</evidence>
<evidence type="ECO:0000256" key="6">
    <source>
        <dbReference type="SAM" id="MobiDB-lite"/>
    </source>
</evidence>
<dbReference type="AlphaFoldDB" id="A0A813CEI4"/>
<keyword evidence="5" id="KW-0804">Transcription</keyword>
<dbReference type="EC" id="2.7.7.6" evidence="1"/>
<evidence type="ECO:0000313" key="8">
    <source>
        <dbReference type="EMBL" id="CAE7943151.1"/>
    </source>
</evidence>
<evidence type="ECO:0000256" key="1">
    <source>
        <dbReference type="ARBA" id="ARBA00012418"/>
    </source>
</evidence>
<evidence type="ECO:0000256" key="4">
    <source>
        <dbReference type="ARBA" id="ARBA00022695"/>
    </source>
</evidence>